<evidence type="ECO:0008006" key="4">
    <source>
        <dbReference type="Google" id="ProtNLM"/>
    </source>
</evidence>
<sequence length="1038" mass="117747">MKRNRKLKGLFMAFLLLLSVQAFAQRQNVTFAPPEASALIKYINYPVDYSTGVPNISINLYTVVAGNITMPLTLSYHAGGLKVNERASVVGLGWKLRGIPEVSRTINGNNDFLPQGYLNNPYKGTGNSNEYYMSLYKGQLEEQPDEFYYSLLNTSGKVYSNNATVPYDNYGIDFSQSTESVINCIDAEGTKYKMGIYPFMDWSAGSSFSPSTISSWKCREIVGKGGADTIKFDYYTPLKRNRYRIKEYIEVIDDANLGFGDNIMTTTYQQKPLFDGVHFDAEDKYNLDWKIVYPRIYDYSYGSLQGSTQGRYFVTGSTQMEKYGVPSDASSVYDTYEETQSFIKQIDARGVRVVFYNKLNTEQLDSIKVFDTEGKVIKNIAFTYQGGNTPVSSDRPSDRNLLTAVLFKDALGAVIEKYQFNYEPLLFPLGVKRADPWGYYGKGALAIPFPLDMASSVPRQTIEVAQQSTTVYTWMADVGLNNYYDATLLPYQTYNIEIGGYDTSNDEGHVEEGVLKKITLPTGGSTEFEYEVNRYREEFTDSLKEASGLRIKSIKNFDSQHILQMQRLYKYGENEDGYGVGKTVNRDKNYYQEDRVQYLPVKNPVVPIVDQDHNVNYDGRSYPLPITGGYLRKRVYSATPLENLSFTGGAPVLYNKVTEYVEENGLQTGKTEYVFNAPTSWGEQTEFDNTGISFPVSNEWIENKMIAKNLYAYQNGEFKWIQKSNYENLPYLSPTTVLFRMPYRWASKLVYYPDEYTENDLIYGGWYYPEGMASRIIKSGRLLLAKETDTIRELSNLSNVMALKKEYSYSPTLTFQPQTIKQPLSNGMIKKSMYSYWYEKPEQVLETLEDNGTISLTSATYSQYHPDNSLLKIFVANLPALVPFSSFNPVAGADSRYELKIQNDKLGNGYKVNQVSANGKIEACYLYSYNKMYPIAEIKNSDYATVVGLLGGQIAVDAFSKLSNPDKVAIDAFLAPLKTGLPQALITSYSYKPLVGLASQTDAKGMTTYYEYDSFQRLKHVKDQNGNIIKSYDYHYKN</sequence>
<keyword evidence="1" id="KW-0732">Signal</keyword>
<proteinExistence type="predicted"/>
<evidence type="ECO:0000256" key="1">
    <source>
        <dbReference type="SAM" id="SignalP"/>
    </source>
</evidence>
<feature type="signal peptide" evidence="1">
    <location>
        <begin position="1"/>
        <end position="24"/>
    </location>
</feature>
<organism evidence="2 3">
    <name type="scientific">Pedobacter albus</name>
    <dbReference type="NCBI Taxonomy" id="3113905"/>
    <lineage>
        <taxon>Bacteria</taxon>
        <taxon>Pseudomonadati</taxon>
        <taxon>Bacteroidota</taxon>
        <taxon>Sphingobacteriia</taxon>
        <taxon>Sphingobacteriales</taxon>
        <taxon>Sphingobacteriaceae</taxon>
        <taxon>Pedobacter</taxon>
    </lineage>
</organism>
<name>A0ABU7I2Z4_9SPHI</name>
<dbReference type="EMBL" id="JAZDQT010000001">
    <property type="protein sequence ID" value="MEE1943827.1"/>
    <property type="molecule type" value="Genomic_DNA"/>
</dbReference>
<comment type="caution">
    <text evidence="2">The sequence shown here is derived from an EMBL/GenBank/DDBJ whole genome shotgun (WGS) entry which is preliminary data.</text>
</comment>
<dbReference type="Proteomes" id="UP001336835">
    <property type="component" value="Unassembled WGS sequence"/>
</dbReference>
<feature type="chain" id="PRO_5046434164" description="YD repeat-containing protein" evidence="1">
    <location>
        <begin position="25"/>
        <end position="1038"/>
    </location>
</feature>
<protein>
    <recommendedName>
        <fullName evidence="4">YD repeat-containing protein</fullName>
    </recommendedName>
</protein>
<accession>A0ABU7I2Z4</accession>
<evidence type="ECO:0000313" key="3">
    <source>
        <dbReference type="Proteomes" id="UP001336835"/>
    </source>
</evidence>
<reference evidence="2 3" key="1">
    <citation type="submission" date="2024-01" db="EMBL/GenBank/DDBJ databases">
        <title>Pedobacter sp. nov., isolated from fresh soil.</title>
        <authorList>
            <person name="Le N.T.T."/>
        </authorList>
    </citation>
    <scope>NUCLEOTIDE SEQUENCE [LARGE SCALE GENOMIC DNA]</scope>
    <source>
        <strain evidence="2 3">KR3-3</strain>
    </source>
</reference>
<evidence type="ECO:0000313" key="2">
    <source>
        <dbReference type="EMBL" id="MEE1943827.1"/>
    </source>
</evidence>
<dbReference type="RefSeq" id="WP_330106227.1">
    <property type="nucleotide sequence ID" value="NZ_JAZDQT010000001.1"/>
</dbReference>
<keyword evidence="3" id="KW-1185">Reference proteome</keyword>
<gene>
    <name evidence="2" type="ORF">VRU48_01830</name>
</gene>